<reference evidence="1" key="1">
    <citation type="submission" date="2020-01" db="EMBL/GenBank/DDBJ databases">
        <authorList>
            <person name="Chen W.-M."/>
        </authorList>
    </citation>
    <scope>NUCLEOTIDE SEQUENCE</scope>
    <source>
        <strain evidence="1">CYK-10</strain>
    </source>
</reference>
<evidence type="ECO:0008006" key="3">
    <source>
        <dbReference type="Google" id="ProtNLM"/>
    </source>
</evidence>
<protein>
    <recommendedName>
        <fullName evidence="3">Cytochrome C oxidase assembly protein</fullName>
    </recommendedName>
</protein>
<name>A0AAE4YBT9_9RHOB</name>
<evidence type="ECO:0000313" key="2">
    <source>
        <dbReference type="Proteomes" id="UP001193501"/>
    </source>
</evidence>
<dbReference type="AlphaFoldDB" id="A0AAE4YBT9"/>
<gene>
    <name evidence="1" type="ORF">GV832_19500</name>
</gene>
<comment type="caution">
    <text evidence="1">The sequence shown here is derived from an EMBL/GenBank/DDBJ whole genome shotgun (WGS) entry which is preliminary data.</text>
</comment>
<organism evidence="1 2">
    <name type="scientific">Stagnihabitans tardus</name>
    <dbReference type="NCBI Taxonomy" id="2699202"/>
    <lineage>
        <taxon>Bacteria</taxon>
        <taxon>Pseudomonadati</taxon>
        <taxon>Pseudomonadota</taxon>
        <taxon>Alphaproteobacteria</taxon>
        <taxon>Rhodobacterales</taxon>
        <taxon>Paracoccaceae</taxon>
        <taxon>Stagnihabitans</taxon>
    </lineage>
</organism>
<keyword evidence="2" id="KW-1185">Reference proteome</keyword>
<proteinExistence type="predicted"/>
<sequence length="72" mass="7861">MSFFKPDHEIHRRRYSRNLWVGLALGGFVLLSFALTVEKVTQGDPMKAIRGEGHAVAPEDAALQAKPEGAGN</sequence>
<accession>A0AAE4YBT9</accession>
<evidence type="ECO:0000313" key="1">
    <source>
        <dbReference type="EMBL" id="NBZ89776.1"/>
    </source>
</evidence>
<dbReference type="RefSeq" id="WP_168776570.1">
    <property type="nucleotide sequence ID" value="NZ_JAABNR010000034.1"/>
</dbReference>
<dbReference type="Proteomes" id="UP001193501">
    <property type="component" value="Unassembled WGS sequence"/>
</dbReference>
<dbReference type="EMBL" id="JAABNR010000034">
    <property type="protein sequence ID" value="NBZ89776.1"/>
    <property type="molecule type" value="Genomic_DNA"/>
</dbReference>